<reference evidence="2 3" key="1">
    <citation type="submission" date="2016-10" db="EMBL/GenBank/DDBJ databases">
        <authorList>
            <person name="de Groot N.N."/>
        </authorList>
    </citation>
    <scope>NUCLEOTIDE SEQUENCE [LARGE SCALE GENOMIC DNA]</scope>
    <source>
        <strain evidence="2 3">DSM 43357</strain>
    </source>
</reference>
<feature type="region of interest" description="Disordered" evidence="1">
    <location>
        <begin position="34"/>
        <end position="65"/>
    </location>
</feature>
<accession>A0A1H7S478</accession>
<proteinExistence type="predicted"/>
<sequence length="65" mass="7790">MPKTPRPSPRKTPTIKANRARRRRLRLWHRLAVQKEKAERSERHAGLGRDPLPPGRPWLRRPSRR</sequence>
<name>A0A1H7S478_9ACTN</name>
<evidence type="ECO:0000313" key="2">
    <source>
        <dbReference type="EMBL" id="SEL67420.1"/>
    </source>
</evidence>
<feature type="compositionally biased region" description="Basic and acidic residues" evidence="1">
    <location>
        <begin position="34"/>
        <end position="47"/>
    </location>
</feature>
<feature type="region of interest" description="Disordered" evidence="1">
    <location>
        <begin position="1"/>
        <end position="21"/>
    </location>
</feature>
<evidence type="ECO:0000313" key="3">
    <source>
        <dbReference type="Proteomes" id="UP000198953"/>
    </source>
</evidence>
<keyword evidence="3" id="KW-1185">Reference proteome</keyword>
<organism evidence="2 3">
    <name type="scientific">Nonomuraea pusilla</name>
    <dbReference type="NCBI Taxonomy" id="46177"/>
    <lineage>
        <taxon>Bacteria</taxon>
        <taxon>Bacillati</taxon>
        <taxon>Actinomycetota</taxon>
        <taxon>Actinomycetes</taxon>
        <taxon>Streptosporangiales</taxon>
        <taxon>Streptosporangiaceae</taxon>
        <taxon>Nonomuraea</taxon>
    </lineage>
</organism>
<gene>
    <name evidence="2" type="ORF">SAMN05660976_03045</name>
</gene>
<protein>
    <submittedName>
        <fullName evidence="2">Uncharacterized protein</fullName>
    </submittedName>
</protein>
<dbReference type="Proteomes" id="UP000198953">
    <property type="component" value="Unassembled WGS sequence"/>
</dbReference>
<dbReference type="AlphaFoldDB" id="A0A1H7S478"/>
<dbReference type="EMBL" id="FOBF01000006">
    <property type="protein sequence ID" value="SEL67420.1"/>
    <property type="molecule type" value="Genomic_DNA"/>
</dbReference>
<evidence type="ECO:0000256" key="1">
    <source>
        <dbReference type="SAM" id="MobiDB-lite"/>
    </source>
</evidence>
<dbReference type="RefSeq" id="WP_055503551.1">
    <property type="nucleotide sequence ID" value="NZ_BBZG01000001.1"/>
</dbReference>